<accession>A0AAD6TDN1</accession>
<dbReference type="EMBL" id="JARJCM010000012">
    <property type="protein sequence ID" value="KAJ7042423.1"/>
    <property type="molecule type" value="Genomic_DNA"/>
</dbReference>
<dbReference type="Proteomes" id="UP001218188">
    <property type="component" value="Unassembled WGS sequence"/>
</dbReference>
<protein>
    <submittedName>
        <fullName evidence="2">Uncharacterized protein</fullName>
    </submittedName>
</protein>
<evidence type="ECO:0000313" key="2">
    <source>
        <dbReference type="EMBL" id="KAJ7042423.1"/>
    </source>
</evidence>
<feature type="compositionally biased region" description="Low complexity" evidence="1">
    <location>
        <begin position="180"/>
        <end position="192"/>
    </location>
</feature>
<organism evidence="2 3">
    <name type="scientific">Mycena alexandri</name>
    <dbReference type="NCBI Taxonomy" id="1745969"/>
    <lineage>
        <taxon>Eukaryota</taxon>
        <taxon>Fungi</taxon>
        <taxon>Dikarya</taxon>
        <taxon>Basidiomycota</taxon>
        <taxon>Agaricomycotina</taxon>
        <taxon>Agaricomycetes</taxon>
        <taxon>Agaricomycetidae</taxon>
        <taxon>Agaricales</taxon>
        <taxon>Marasmiineae</taxon>
        <taxon>Mycenaceae</taxon>
        <taxon>Mycena</taxon>
    </lineage>
</organism>
<reference evidence="2" key="1">
    <citation type="submission" date="2023-03" db="EMBL/GenBank/DDBJ databases">
        <title>Massive genome expansion in bonnet fungi (Mycena s.s.) driven by repeated elements and novel gene families across ecological guilds.</title>
        <authorList>
            <consortium name="Lawrence Berkeley National Laboratory"/>
            <person name="Harder C.B."/>
            <person name="Miyauchi S."/>
            <person name="Viragh M."/>
            <person name="Kuo A."/>
            <person name="Thoen E."/>
            <person name="Andreopoulos B."/>
            <person name="Lu D."/>
            <person name="Skrede I."/>
            <person name="Drula E."/>
            <person name="Henrissat B."/>
            <person name="Morin E."/>
            <person name="Kohler A."/>
            <person name="Barry K."/>
            <person name="LaButti K."/>
            <person name="Morin E."/>
            <person name="Salamov A."/>
            <person name="Lipzen A."/>
            <person name="Mereny Z."/>
            <person name="Hegedus B."/>
            <person name="Baldrian P."/>
            <person name="Stursova M."/>
            <person name="Weitz H."/>
            <person name="Taylor A."/>
            <person name="Grigoriev I.V."/>
            <person name="Nagy L.G."/>
            <person name="Martin F."/>
            <person name="Kauserud H."/>
        </authorList>
    </citation>
    <scope>NUCLEOTIDE SEQUENCE</scope>
    <source>
        <strain evidence="2">CBHHK200</strain>
    </source>
</reference>
<proteinExistence type="predicted"/>
<comment type="caution">
    <text evidence="2">The sequence shown here is derived from an EMBL/GenBank/DDBJ whole genome shotgun (WGS) entry which is preliminary data.</text>
</comment>
<sequence>MDHRSSRSFLRRRFIFSVTSFVALFSNIVAAQTLINGQTFTAGLAIIDSPNPNSPGHAGSPLPIAIDVSGNGKLPPAASLPQSNSSTGYQSLEIYLISATTNINITVSAGPGLLANESGSTVKHVNWPIPTCLPAGNYNLTFYESSHFNGQGVFTITPIPVPVLNPSPLGQCSNLNTLQAQPQSSNPLSQSPFAPNSTLPVTGGGSDSGTTTIGSSPGITILTSCAMVLELLGLFSGGDLFSTWLLS</sequence>
<feature type="region of interest" description="Disordered" evidence="1">
    <location>
        <begin position="180"/>
        <end position="212"/>
    </location>
</feature>
<evidence type="ECO:0000313" key="3">
    <source>
        <dbReference type="Proteomes" id="UP001218188"/>
    </source>
</evidence>
<evidence type="ECO:0000256" key="1">
    <source>
        <dbReference type="SAM" id="MobiDB-lite"/>
    </source>
</evidence>
<name>A0AAD6TDN1_9AGAR</name>
<gene>
    <name evidence="2" type="ORF">C8F04DRAFT_1251862</name>
</gene>
<dbReference type="AlphaFoldDB" id="A0AAD6TDN1"/>
<keyword evidence="3" id="KW-1185">Reference proteome</keyword>